<dbReference type="AlphaFoldDB" id="A0A4Y9A8H5"/>
<dbReference type="RefSeq" id="WP_135111543.1">
    <property type="nucleotide sequence ID" value="NZ_SRHY01000054.1"/>
</dbReference>
<reference evidence="1 2" key="1">
    <citation type="submission" date="2019-03" db="EMBL/GenBank/DDBJ databases">
        <title>Genome sequence of Lentibacillus salicampi ATCC BAA-719.</title>
        <authorList>
            <person name="Maclea K.S."/>
            <person name="Simoes Junior M."/>
        </authorList>
    </citation>
    <scope>NUCLEOTIDE SEQUENCE [LARGE SCALE GENOMIC DNA]</scope>
    <source>
        <strain evidence="1 2">ATCC BAA-719</strain>
    </source>
</reference>
<dbReference type="OrthoDB" id="2614557at2"/>
<dbReference type="Proteomes" id="UP000298484">
    <property type="component" value="Unassembled WGS sequence"/>
</dbReference>
<sequence length="103" mass="11769">MPNTTFSSEEIQTFASEIKKQLVPILVEELKGSELPPLLTRKQFMDITGVGPTKCNELFNRGDFPVTRELGHPKVPTKMFFDWLYASAQNAQEVRMKYPYSAI</sequence>
<keyword evidence="2" id="KW-1185">Reference proteome</keyword>
<proteinExistence type="predicted"/>
<evidence type="ECO:0000313" key="2">
    <source>
        <dbReference type="Proteomes" id="UP000298484"/>
    </source>
</evidence>
<organism evidence="1 2">
    <name type="scientific">Lentibacillus salicampi</name>
    <dbReference type="NCBI Taxonomy" id="175306"/>
    <lineage>
        <taxon>Bacteria</taxon>
        <taxon>Bacillati</taxon>
        <taxon>Bacillota</taxon>
        <taxon>Bacilli</taxon>
        <taxon>Bacillales</taxon>
        <taxon>Bacillaceae</taxon>
        <taxon>Lentibacillus</taxon>
    </lineage>
</organism>
<gene>
    <name evidence="1" type="ORF">E4U82_17840</name>
</gene>
<evidence type="ECO:0008006" key="3">
    <source>
        <dbReference type="Google" id="ProtNLM"/>
    </source>
</evidence>
<dbReference type="EMBL" id="SRHY01000054">
    <property type="protein sequence ID" value="TFJ91417.1"/>
    <property type="molecule type" value="Genomic_DNA"/>
</dbReference>
<name>A0A4Y9A8H5_9BACI</name>
<accession>A0A4Y9A8H5</accession>
<evidence type="ECO:0000313" key="1">
    <source>
        <dbReference type="EMBL" id="TFJ91417.1"/>
    </source>
</evidence>
<comment type="caution">
    <text evidence="1">The sequence shown here is derived from an EMBL/GenBank/DDBJ whole genome shotgun (WGS) entry which is preliminary data.</text>
</comment>
<protein>
    <recommendedName>
        <fullName evidence="3">DNA-binding protein</fullName>
    </recommendedName>
</protein>